<comment type="subcellular location">
    <subcellularLocation>
        <location evidence="2">Mitochondrion membrane</location>
    </subcellularLocation>
</comment>
<dbReference type="OrthoDB" id="6604018at2759"/>
<dbReference type="Pfam" id="PF04588">
    <property type="entry name" value="HIG_1_N"/>
    <property type="match status" value="1"/>
</dbReference>
<keyword evidence="8 11" id="KW-0472">Membrane</keyword>
<evidence type="ECO:0000313" key="14">
    <source>
        <dbReference type="Proteomes" id="UP000799766"/>
    </source>
</evidence>
<dbReference type="GO" id="GO:0031966">
    <property type="term" value="C:mitochondrial membrane"/>
    <property type="evidence" value="ECO:0007669"/>
    <property type="project" value="UniProtKB-SubCell"/>
</dbReference>
<evidence type="ECO:0000256" key="9">
    <source>
        <dbReference type="SAM" id="Coils"/>
    </source>
</evidence>
<organism evidence="13 14">
    <name type="scientific">Lineolata rhizophorae</name>
    <dbReference type="NCBI Taxonomy" id="578093"/>
    <lineage>
        <taxon>Eukaryota</taxon>
        <taxon>Fungi</taxon>
        <taxon>Dikarya</taxon>
        <taxon>Ascomycota</taxon>
        <taxon>Pezizomycotina</taxon>
        <taxon>Dothideomycetes</taxon>
        <taxon>Dothideomycetes incertae sedis</taxon>
        <taxon>Lineolatales</taxon>
        <taxon>Lineolataceae</taxon>
        <taxon>Lineolata</taxon>
    </lineage>
</organism>
<dbReference type="PANTHER" id="PTHR12297">
    <property type="entry name" value="HYPOXIA-INDUCBILE GENE 1 HIG1 -RELATED"/>
    <property type="match status" value="1"/>
</dbReference>
<evidence type="ECO:0000256" key="10">
    <source>
        <dbReference type="SAM" id="MobiDB-lite"/>
    </source>
</evidence>
<evidence type="ECO:0000256" key="1">
    <source>
        <dbReference type="ARBA" id="ARBA00002584"/>
    </source>
</evidence>
<comment type="subunit">
    <text evidence="4">Associates with the respiratory chain complex III/complex IV supercomplex.</text>
</comment>
<keyword evidence="9" id="KW-0175">Coiled coil</keyword>
<evidence type="ECO:0000256" key="6">
    <source>
        <dbReference type="ARBA" id="ARBA00022989"/>
    </source>
</evidence>
<dbReference type="EMBL" id="MU001692">
    <property type="protein sequence ID" value="KAF2454253.1"/>
    <property type="molecule type" value="Genomic_DNA"/>
</dbReference>
<dbReference type="InterPro" id="IPR007667">
    <property type="entry name" value="Hypoxia_induced_domain"/>
</dbReference>
<keyword evidence="7" id="KW-0496">Mitochondrion</keyword>
<feature type="region of interest" description="Disordered" evidence="10">
    <location>
        <begin position="162"/>
        <end position="187"/>
    </location>
</feature>
<dbReference type="Gene3D" id="6.10.140.1320">
    <property type="match status" value="1"/>
</dbReference>
<dbReference type="AlphaFoldDB" id="A0A6A6NSL4"/>
<evidence type="ECO:0000256" key="2">
    <source>
        <dbReference type="ARBA" id="ARBA00004325"/>
    </source>
</evidence>
<evidence type="ECO:0000256" key="5">
    <source>
        <dbReference type="ARBA" id="ARBA00022692"/>
    </source>
</evidence>
<comment type="function">
    <text evidence="1">Cytochrome c oxidase subunit which plays a role in assembly of respiratory supercomplexes.</text>
</comment>
<dbReference type="GO" id="GO:0097250">
    <property type="term" value="P:mitochondrial respirasome assembly"/>
    <property type="evidence" value="ECO:0007669"/>
    <property type="project" value="TreeGrafter"/>
</dbReference>
<feature type="domain" description="HIG1" evidence="12">
    <location>
        <begin position="7"/>
        <end position="98"/>
    </location>
</feature>
<keyword evidence="5 11" id="KW-0812">Transmembrane</keyword>
<protein>
    <submittedName>
        <fullName evidence="13">Hypoxia induced protein conserved region-domain-containing protein</fullName>
    </submittedName>
</protein>
<feature type="compositionally biased region" description="Basic and acidic residues" evidence="10">
    <location>
        <begin position="177"/>
        <end position="187"/>
    </location>
</feature>
<keyword evidence="6 11" id="KW-1133">Transmembrane helix</keyword>
<feature type="coiled-coil region" evidence="9">
    <location>
        <begin position="114"/>
        <end position="149"/>
    </location>
</feature>
<dbReference type="InterPro" id="IPR050355">
    <property type="entry name" value="RCF1"/>
</dbReference>
<evidence type="ECO:0000256" key="4">
    <source>
        <dbReference type="ARBA" id="ARBA00011565"/>
    </source>
</evidence>
<sequence length="202" mass="23331">MNTNAPPPSSFDNNPDFYEENRWQKLFRRMREEPLIPLGCCLTVWALLGATRKMKAGDHHGVNRMFRRRIYAQGFTILAMVAGSIYWREDHAKRKEFEKAVEGRKQTERRDAWLRELEARDEEEKAMRAKLERQRRRMEDRKLEEAQEKVEGVVEAVKEKVVGGGDKEGAAKGAQSEVRDVESGEEKRGISLVDSVKGLLGR</sequence>
<gene>
    <name evidence="13" type="ORF">BDY21DRAFT_326340</name>
</gene>
<feature type="transmembrane region" description="Helical" evidence="11">
    <location>
        <begin position="70"/>
        <end position="87"/>
    </location>
</feature>
<evidence type="ECO:0000256" key="7">
    <source>
        <dbReference type="ARBA" id="ARBA00023128"/>
    </source>
</evidence>
<dbReference type="PROSITE" id="PS51503">
    <property type="entry name" value="HIG1"/>
    <property type="match status" value="1"/>
</dbReference>
<name>A0A6A6NSL4_9PEZI</name>
<accession>A0A6A6NSL4</accession>
<dbReference type="PANTHER" id="PTHR12297:SF3">
    <property type="entry name" value="HIG1 DOMAIN FAMILY MEMBER 1A"/>
    <property type="match status" value="1"/>
</dbReference>
<evidence type="ECO:0000259" key="12">
    <source>
        <dbReference type="PROSITE" id="PS51503"/>
    </source>
</evidence>
<reference evidence="13" key="1">
    <citation type="journal article" date="2020" name="Stud. Mycol.">
        <title>101 Dothideomycetes genomes: a test case for predicting lifestyles and emergence of pathogens.</title>
        <authorList>
            <person name="Haridas S."/>
            <person name="Albert R."/>
            <person name="Binder M."/>
            <person name="Bloem J."/>
            <person name="Labutti K."/>
            <person name="Salamov A."/>
            <person name="Andreopoulos B."/>
            <person name="Baker S."/>
            <person name="Barry K."/>
            <person name="Bills G."/>
            <person name="Bluhm B."/>
            <person name="Cannon C."/>
            <person name="Castanera R."/>
            <person name="Culley D."/>
            <person name="Daum C."/>
            <person name="Ezra D."/>
            <person name="Gonzalez J."/>
            <person name="Henrissat B."/>
            <person name="Kuo A."/>
            <person name="Liang C."/>
            <person name="Lipzen A."/>
            <person name="Lutzoni F."/>
            <person name="Magnuson J."/>
            <person name="Mondo S."/>
            <person name="Nolan M."/>
            <person name="Ohm R."/>
            <person name="Pangilinan J."/>
            <person name="Park H.-J."/>
            <person name="Ramirez L."/>
            <person name="Alfaro M."/>
            <person name="Sun H."/>
            <person name="Tritt A."/>
            <person name="Yoshinaga Y."/>
            <person name="Zwiers L.-H."/>
            <person name="Turgeon B."/>
            <person name="Goodwin S."/>
            <person name="Spatafora J."/>
            <person name="Crous P."/>
            <person name="Grigoriev I."/>
        </authorList>
    </citation>
    <scope>NUCLEOTIDE SEQUENCE</scope>
    <source>
        <strain evidence="13">ATCC 16933</strain>
    </source>
</reference>
<evidence type="ECO:0000313" key="13">
    <source>
        <dbReference type="EMBL" id="KAF2454253.1"/>
    </source>
</evidence>
<feature type="transmembrane region" description="Helical" evidence="11">
    <location>
        <begin position="34"/>
        <end position="50"/>
    </location>
</feature>
<evidence type="ECO:0000256" key="11">
    <source>
        <dbReference type="SAM" id="Phobius"/>
    </source>
</evidence>
<proteinExistence type="inferred from homology"/>
<keyword evidence="14" id="KW-1185">Reference proteome</keyword>
<evidence type="ECO:0000256" key="3">
    <source>
        <dbReference type="ARBA" id="ARBA00009366"/>
    </source>
</evidence>
<evidence type="ECO:0000256" key="8">
    <source>
        <dbReference type="ARBA" id="ARBA00023136"/>
    </source>
</evidence>
<comment type="similarity">
    <text evidence="3">Belongs to the RCF1 family.</text>
</comment>
<dbReference type="Proteomes" id="UP000799766">
    <property type="component" value="Unassembled WGS sequence"/>
</dbReference>